<dbReference type="SUPFAM" id="SSF100950">
    <property type="entry name" value="NagB/RpiA/CoA transferase-like"/>
    <property type="match status" value="1"/>
</dbReference>
<evidence type="ECO:0000256" key="2">
    <source>
        <dbReference type="ARBA" id="ARBA00023163"/>
    </source>
</evidence>
<feature type="domain" description="HTH deoR-type" evidence="3">
    <location>
        <begin position="6"/>
        <end position="58"/>
    </location>
</feature>
<dbReference type="EMBL" id="JBBKZT010000008">
    <property type="protein sequence ID" value="MEJ8848683.1"/>
    <property type="molecule type" value="Genomic_DNA"/>
</dbReference>
<keyword evidence="5" id="KW-1185">Reference proteome</keyword>
<organism evidence="4 5">
    <name type="scientific">Variovorax rhizosphaerae</name>
    <dbReference type="NCBI Taxonomy" id="1836200"/>
    <lineage>
        <taxon>Bacteria</taxon>
        <taxon>Pseudomonadati</taxon>
        <taxon>Pseudomonadota</taxon>
        <taxon>Betaproteobacteria</taxon>
        <taxon>Burkholderiales</taxon>
        <taxon>Comamonadaceae</taxon>
        <taxon>Variovorax</taxon>
    </lineage>
</organism>
<evidence type="ECO:0000313" key="5">
    <source>
        <dbReference type="Proteomes" id="UP001385892"/>
    </source>
</evidence>
<dbReference type="InterPro" id="IPR050313">
    <property type="entry name" value="Carb_Metab_HTH_regulators"/>
</dbReference>
<dbReference type="RefSeq" id="WP_340343806.1">
    <property type="nucleotide sequence ID" value="NZ_JBBKZT010000008.1"/>
</dbReference>
<dbReference type="InterPro" id="IPR001034">
    <property type="entry name" value="DeoR_HTH"/>
</dbReference>
<gene>
    <name evidence="4" type="ORF">WKW82_18645</name>
</gene>
<dbReference type="Pfam" id="PF00455">
    <property type="entry name" value="DeoRC"/>
    <property type="match status" value="1"/>
</dbReference>
<protein>
    <submittedName>
        <fullName evidence="4">DeoR/GlpR family DNA-binding transcription regulator</fullName>
    </submittedName>
</protein>
<dbReference type="Proteomes" id="UP001385892">
    <property type="component" value="Unassembled WGS sequence"/>
</dbReference>
<reference evidence="4 5" key="1">
    <citation type="submission" date="2024-03" db="EMBL/GenBank/DDBJ databases">
        <title>Novel species of the genus Variovorax.</title>
        <authorList>
            <person name="Liu Q."/>
            <person name="Xin Y.-H."/>
        </authorList>
    </citation>
    <scope>NUCLEOTIDE SEQUENCE [LARGE SCALE GENOMIC DNA]</scope>
    <source>
        <strain evidence="4 5">KACC 18900</strain>
    </source>
</reference>
<evidence type="ECO:0000256" key="1">
    <source>
        <dbReference type="ARBA" id="ARBA00023015"/>
    </source>
</evidence>
<keyword evidence="4" id="KW-0238">DNA-binding</keyword>
<accession>A0ABU8WME4</accession>
<sequence>MASPAHAARLQSLNDALSRDGVLRLREAAQLLQVSEMTVRRAVSAHPEMFAYLGGYIVKASDLGAGSGYNLQEEERSQALAKSAACAHACSLIGPEDTVFIDCGTTLEHLALQLPPDLPVTVICYSLNLATRLASKSAARLVMLGGLFHQGSAAFVSANSCTTLAGFGITKAFISAGGIDAQRGVSCSNMYEVPIKQQAIRSAHEKYLVADSSKFNRLKPALFASLSEFDAIISEKGIHRQP</sequence>
<dbReference type="PANTHER" id="PTHR30363">
    <property type="entry name" value="HTH-TYPE TRANSCRIPTIONAL REGULATOR SRLR-RELATED"/>
    <property type="match status" value="1"/>
</dbReference>
<dbReference type="InterPro" id="IPR014036">
    <property type="entry name" value="DeoR-like_C"/>
</dbReference>
<keyword evidence="1" id="KW-0805">Transcription regulation</keyword>
<dbReference type="Pfam" id="PF08220">
    <property type="entry name" value="HTH_DeoR"/>
    <property type="match status" value="1"/>
</dbReference>
<evidence type="ECO:0000259" key="3">
    <source>
        <dbReference type="PROSITE" id="PS51000"/>
    </source>
</evidence>
<dbReference type="SMART" id="SM01134">
    <property type="entry name" value="DeoRC"/>
    <property type="match status" value="1"/>
</dbReference>
<keyword evidence="2" id="KW-0804">Transcription</keyword>
<evidence type="ECO:0000313" key="4">
    <source>
        <dbReference type="EMBL" id="MEJ8848683.1"/>
    </source>
</evidence>
<dbReference type="PROSITE" id="PS51000">
    <property type="entry name" value="HTH_DEOR_2"/>
    <property type="match status" value="1"/>
</dbReference>
<dbReference type="InterPro" id="IPR037171">
    <property type="entry name" value="NagB/RpiA_transferase-like"/>
</dbReference>
<dbReference type="SMART" id="SM00420">
    <property type="entry name" value="HTH_DEOR"/>
    <property type="match status" value="1"/>
</dbReference>
<dbReference type="PANTHER" id="PTHR30363:SF8">
    <property type="entry name" value="DEOXYRIBOSE OPERON REPRESSOR"/>
    <property type="match status" value="1"/>
</dbReference>
<proteinExistence type="predicted"/>
<dbReference type="GO" id="GO:0003677">
    <property type="term" value="F:DNA binding"/>
    <property type="evidence" value="ECO:0007669"/>
    <property type="project" value="UniProtKB-KW"/>
</dbReference>
<name>A0ABU8WME4_9BURK</name>
<comment type="caution">
    <text evidence="4">The sequence shown here is derived from an EMBL/GenBank/DDBJ whole genome shotgun (WGS) entry which is preliminary data.</text>
</comment>